<dbReference type="SUPFAM" id="SSF55785">
    <property type="entry name" value="PYP-like sensor domain (PAS domain)"/>
    <property type="match status" value="1"/>
</dbReference>
<dbReference type="InterPro" id="IPR002078">
    <property type="entry name" value="Sigma_54_int"/>
</dbReference>
<gene>
    <name evidence="10" type="ORF">DCC39_09670</name>
</gene>
<evidence type="ECO:0000313" key="11">
    <source>
        <dbReference type="Proteomes" id="UP000245998"/>
    </source>
</evidence>
<dbReference type="EMBL" id="QCZG01000017">
    <property type="protein sequence ID" value="PWA11228.1"/>
    <property type="molecule type" value="Genomic_DNA"/>
</dbReference>
<dbReference type="Pfam" id="PF13426">
    <property type="entry name" value="PAS_9"/>
    <property type="match status" value="1"/>
</dbReference>
<evidence type="ECO:0000256" key="2">
    <source>
        <dbReference type="ARBA" id="ARBA00022840"/>
    </source>
</evidence>
<dbReference type="InterPro" id="IPR025662">
    <property type="entry name" value="Sigma_54_int_dom_ATP-bd_1"/>
</dbReference>
<evidence type="ECO:0000256" key="5">
    <source>
        <dbReference type="ARBA" id="ARBA00023163"/>
    </source>
</evidence>
<dbReference type="GO" id="GO:0006355">
    <property type="term" value="P:regulation of DNA-templated transcription"/>
    <property type="evidence" value="ECO:0007669"/>
    <property type="project" value="InterPro"/>
</dbReference>
<dbReference type="PROSITE" id="PS00688">
    <property type="entry name" value="SIGMA54_INTERACT_3"/>
    <property type="match status" value="1"/>
</dbReference>
<dbReference type="InterPro" id="IPR058031">
    <property type="entry name" value="AAA_lid_NorR"/>
</dbReference>
<dbReference type="InterPro" id="IPR025943">
    <property type="entry name" value="Sigma_54_int_dom_ATP-bd_2"/>
</dbReference>
<feature type="coiled-coil region" evidence="6">
    <location>
        <begin position="142"/>
        <end position="176"/>
    </location>
</feature>
<evidence type="ECO:0000313" key="10">
    <source>
        <dbReference type="EMBL" id="PWA11228.1"/>
    </source>
</evidence>
<protein>
    <submittedName>
        <fullName evidence="10">Fis family transcriptional regulator</fullName>
    </submittedName>
</protein>
<dbReference type="InterPro" id="IPR025944">
    <property type="entry name" value="Sigma_54_int_dom_CS"/>
</dbReference>
<keyword evidence="5" id="KW-0804">Transcription</keyword>
<evidence type="ECO:0000259" key="8">
    <source>
        <dbReference type="PROSITE" id="PS50112"/>
    </source>
</evidence>
<dbReference type="Gene3D" id="1.10.8.60">
    <property type="match status" value="1"/>
</dbReference>
<keyword evidence="11" id="KW-1185">Reference proteome</keyword>
<keyword evidence="2" id="KW-0067">ATP-binding</keyword>
<dbReference type="FunFam" id="3.40.50.300:FF:000006">
    <property type="entry name" value="DNA-binding transcriptional regulator NtrC"/>
    <property type="match status" value="1"/>
</dbReference>
<dbReference type="PANTHER" id="PTHR32071:SF57">
    <property type="entry name" value="C4-DICARBOXYLATE TRANSPORT TRANSCRIPTIONAL REGULATORY PROTEIN DCTD"/>
    <property type="match status" value="1"/>
</dbReference>
<dbReference type="InterPro" id="IPR009057">
    <property type="entry name" value="Homeodomain-like_sf"/>
</dbReference>
<keyword evidence="3" id="KW-0805">Transcription regulation</keyword>
<dbReference type="NCBIfam" id="TIGR00229">
    <property type="entry name" value="sensory_box"/>
    <property type="match status" value="1"/>
</dbReference>
<dbReference type="InterPro" id="IPR000014">
    <property type="entry name" value="PAS"/>
</dbReference>
<dbReference type="Gene3D" id="3.40.50.300">
    <property type="entry name" value="P-loop containing nucleotide triphosphate hydrolases"/>
    <property type="match status" value="1"/>
</dbReference>
<sequence length="495" mass="56852">MERMIRLSQKKKTNNLDNKYIVREHSESYDNQLDTYKELSMDLKAIFDSSYDVIYVADNKGRTLRVSSACKRLWGKDADELVGKNVSDLEKEGIYSPSITRLVLERKEKVSTIQTTKTGKRLMVVGTPIKDNEGNVIRVVNASRDITEVSQLQAELAELRRLSEGYKQELMALREKKKAEHQIIYKSEEMKKAIDLAQRVASVDSTVLILGESGVGKEVVANFIHEMSARKEKPFIKINCGAIPESLLESELFGYDKGAFTGAKKEGKMGLFELANEGTLFLDEIAEMPFSLQVKLLRVLQENEIMRVGSTKTIKVNIRIIAATNRDLNKEIKNGRFREDLYYRLNVVPIHIRPLRERRQDILPLLMHFIEYYNQKYDKTKTLSPKALDSLQQYDWPGNVRELQNIVERLIVISDETEISTRYLSEMIDTPQTSHKQKVEVHDILPLKECLDLAEKQLLSLAKKRYQSTTSIANVLKVNQSTISRKLQKMNKETS</sequence>
<evidence type="ECO:0000256" key="6">
    <source>
        <dbReference type="SAM" id="Coils"/>
    </source>
</evidence>
<dbReference type="PANTHER" id="PTHR32071">
    <property type="entry name" value="TRANSCRIPTIONAL REGULATORY PROTEIN"/>
    <property type="match status" value="1"/>
</dbReference>
<evidence type="ECO:0000259" key="7">
    <source>
        <dbReference type="PROSITE" id="PS50045"/>
    </source>
</evidence>
<keyword evidence="4" id="KW-0238">DNA-binding</keyword>
<reference evidence="10 11" key="1">
    <citation type="submission" date="2018-04" db="EMBL/GenBank/DDBJ databases">
        <title>Camelliibacillus theae gen. nov., sp. nov., isolated from Pu'er tea.</title>
        <authorList>
            <person name="Niu L."/>
        </authorList>
    </citation>
    <scope>NUCLEOTIDE SEQUENCE [LARGE SCALE GENOMIC DNA]</scope>
    <source>
        <strain evidence="10 11">T8</strain>
    </source>
</reference>
<dbReference type="Proteomes" id="UP000245998">
    <property type="component" value="Unassembled WGS sequence"/>
</dbReference>
<dbReference type="GO" id="GO:0003677">
    <property type="term" value="F:DNA binding"/>
    <property type="evidence" value="ECO:0007669"/>
    <property type="project" value="UniProtKB-KW"/>
</dbReference>
<name>A0A2U1K2P0_9BACI</name>
<dbReference type="Gene3D" id="1.10.10.60">
    <property type="entry name" value="Homeodomain-like"/>
    <property type="match status" value="1"/>
</dbReference>
<dbReference type="PROSITE" id="PS50112">
    <property type="entry name" value="PAS"/>
    <property type="match status" value="1"/>
</dbReference>
<evidence type="ECO:0000256" key="1">
    <source>
        <dbReference type="ARBA" id="ARBA00022741"/>
    </source>
</evidence>
<feature type="domain" description="PAC" evidence="9">
    <location>
        <begin position="106"/>
        <end position="158"/>
    </location>
</feature>
<dbReference type="SMART" id="SM00091">
    <property type="entry name" value="PAS"/>
    <property type="match status" value="1"/>
</dbReference>
<dbReference type="SUPFAM" id="SSF52540">
    <property type="entry name" value="P-loop containing nucleoside triphosphate hydrolases"/>
    <property type="match status" value="1"/>
</dbReference>
<keyword evidence="1" id="KW-0547">Nucleotide-binding</keyword>
<dbReference type="Gene3D" id="3.30.450.20">
    <property type="entry name" value="PAS domain"/>
    <property type="match status" value="1"/>
</dbReference>
<dbReference type="Pfam" id="PF00158">
    <property type="entry name" value="Sigma54_activat"/>
    <property type="match status" value="1"/>
</dbReference>
<feature type="domain" description="PAS" evidence="8">
    <location>
        <begin position="39"/>
        <end position="85"/>
    </location>
</feature>
<dbReference type="OrthoDB" id="9771372at2"/>
<dbReference type="PROSITE" id="PS50113">
    <property type="entry name" value="PAC"/>
    <property type="match status" value="1"/>
</dbReference>
<evidence type="ECO:0000256" key="3">
    <source>
        <dbReference type="ARBA" id="ARBA00023015"/>
    </source>
</evidence>
<dbReference type="InterPro" id="IPR000700">
    <property type="entry name" value="PAS-assoc_C"/>
</dbReference>
<comment type="caution">
    <text evidence="10">The sequence shown here is derived from an EMBL/GenBank/DDBJ whole genome shotgun (WGS) entry which is preliminary data.</text>
</comment>
<dbReference type="Pfam" id="PF25601">
    <property type="entry name" value="AAA_lid_14"/>
    <property type="match status" value="1"/>
</dbReference>
<dbReference type="PROSITE" id="PS00676">
    <property type="entry name" value="SIGMA54_INTERACT_2"/>
    <property type="match status" value="1"/>
</dbReference>
<dbReference type="PROSITE" id="PS00675">
    <property type="entry name" value="SIGMA54_INTERACT_1"/>
    <property type="match status" value="1"/>
</dbReference>
<dbReference type="InterPro" id="IPR027417">
    <property type="entry name" value="P-loop_NTPase"/>
</dbReference>
<dbReference type="InterPro" id="IPR035965">
    <property type="entry name" value="PAS-like_dom_sf"/>
</dbReference>
<dbReference type="CDD" id="cd00130">
    <property type="entry name" value="PAS"/>
    <property type="match status" value="1"/>
</dbReference>
<dbReference type="PROSITE" id="PS50045">
    <property type="entry name" value="SIGMA54_INTERACT_4"/>
    <property type="match status" value="1"/>
</dbReference>
<evidence type="ECO:0000259" key="9">
    <source>
        <dbReference type="PROSITE" id="PS50113"/>
    </source>
</evidence>
<organism evidence="10 11">
    <name type="scientific">Pueribacillus theae</name>
    <dbReference type="NCBI Taxonomy" id="2171751"/>
    <lineage>
        <taxon>Bacteria</taxon>
        <taxon>Bacillati</taxon>
        <taxon>Bacillota</taxon>
        <taxon>Bacilli</taxon>
        <taxon>Bacillales</taxon>
        <taxon>Bacillaceae</taxon>
        <taxon>Pueribacillus</taxon>
    </lineage>
</organism>
<proteinExistence type="predicted"/>
<dbReference type="SUPFAM" id="SSF46689">
    <property type="entry name" value="Homeodomain-like"/>
    <property type="match status" value="1"/>
</dbReference>
<accession>A0A2U1K2P0</accession>
<dbReference type="SMART" id="SM00382">
    <property type="entry name" value="AAA"/>
    <property type="match status" value="1"/>
</dbReference>
<dbReference type="AlphaFoldDB" id="A0A2U1K2P0"/>
<dbReference type="GO" id="GO:0005524">
    <property type="term" value="F:ATP binding"/>
    <property type="evidence" value="ECO:0007669"/>
    <property type="project" value="UniProtKB-KW"/>
</dbReference>
<evidence type="ECO:0000256" key="4">
    <source>
        <dbReference type="ARBA" id="ARBA00023125"/>
    </source>
</evidence>
<keyword evidence="6" id="KW-0175">Coiled coil</keyword>
<feature type="domain" description="Sigma-54 factor interaction" evidence="7">
    <location>
        <begin position="183"/>
        <end position="412"/>
    </location>
</feature>
<dbReference type="InterPro" id="IPR003593">
    <property type="entry name" value="AAA+_ATPase"/>
</dbReference>
<dbReference type="CDD" id="cd00009">
    <property type="entry name" value="AAA"/>
    <property type="match status" value="1"/>
</dbReference>